<protein>
    <submittedName>
        <fullName evidence="1">LAFE_0G13960g1_1</fullName>
    </submittedName>
</protein>
<keyword evidence="2" id="KW-1185">Reference proteome</keyword>
<dbReference type="OrthoDB" id="4070021at2759"/>
<name>A0A1G4MIM8_LACFM</name>
<organism evidence="1 2">
    <name type="scientific">Lachancea fermentati</name>
    <name type="common">Zygosaccharomyces fermentati</name>
    <dbReference type="NCBI Taxonomy" id="4955"/>
    <lineage>
        <taxon>Eukaryota</taxon>
        <taxon>Fungi</taxon>
        <taxon>Dikarya</taxon>
        <taxon>Ascomycota</taxon>
        <taxon>Saccharomycotina</taxon>
        <taxon>Saccharomycetes</taxon>
        <taxon>Saccharomycetales</taxon>
        <taxon>Saccharomycetaceae</taxon>
        <taxon>Lachancea</taxon>
    </lineage>
</organism>
<reference evidence="1 2" key="1">
    <citation type="submission" date="2016-03" db="EMBL/GenBank/DDBJ databases">
        <authorList>
            <person name="Devillers H."/>
        </authorList>
    </citation>
    <scope>NUCLEOTIDE SEQUENCE [LARGE SCALE GENOMIC DNA]</scope>
    <source>
        <strain evidence="1">CBS 6772</strain>
    </source>
</reference>
<proteinExistence type="predicted"/>
<dbReference type="Proteomes" id="UP000190831">
    <property type="component" value="Chromosome G"/>
</dbReference>
<accession>A0A1G4MIM8</accession>
<dbReference type="OMA" id="IRTRWIV"/>
<evidence type="ECO:0000313" key="2">
    <source>
        <dbReference type="Proteomes" id="UP000190831"/>
    </source>
</evidence>
<sequence length="157" mass="18298">MPIIHMKRAHSPCDIGISNYKRQRLIEDLQNLSISDTPNIRRVENVDISKNSAVNSKILPQAVKDQVWDLVKNGGRSKDPKNRIYDKIWETIRDSNLQVIKWYNGAELVYKQWLLWFQKYSLGFLNEKENDMDVDENDVMGGDGAYGYEPMVIDTDY</sequence>
<dbReference type="EMBL" id="LT598486">
    <property type="protein sequence ID" value="SCW03596.1"/>
    <property type="molecule type" value="Genomic_DNA"/>
</dbReference>
<dbReference type="AlphaFoldDB" id="A0A1G4MIM8"/>
<gene>
    <name evidence="1" type="ORF">LAFE_0G13960G</name>
</gene>
<evidence type="ECO:0000313" key="1">
    <source>
        <dbReference type="EMBL" id="SCW03596.1"/>
    </source>
</evidence>